<evidence type="ECO:0000256" key="1">
    <source>
        <dbReference type="ARBA" id="ARBA00004141"/>
    </source>
</evidence>
<dbReference type="InterPro" id="IPR049326">
    <property type="entry name" value="Rhodopsin_dom_fungi"/>
</dbReference>
<dbReference type="InterPro" id="IPR052337">
    <property type="entry name" value="SAT4-like"/>
</dbReference>
<dbReference type="AlphaFoldDB" id="A0A1Q8RPZ4"/>
<feature type="transmembrane region" description="Helical" evidence="7">
    <location>
        <begin position="33"/>
        <end position="53"/>
    </location>
</feature>
<feature type="region of interest" description="Disordered" evidence="6">
    <location>
        <begin position="1"/>
        <end position="23"/>
    </location>
</feature>
<feature type="transmembrane region" description="Helical" evidence="7">
    <location>
        <begin position="91"/>
        <end position="112"/>
    </location>
</feature>
<comment type="subcellular location">
    <subcellularLocation>
        <location evidence="1">Membrane</location>
        <topology evidence="1">Multi-pass membrane protein</topology>
    </subcellularLocation>
</comment>
<protein>
    <recommendedName>
        <fullName evidence="8">Rhodopsin domain-containing protein</fullName>
    </recommendedName>
</protein>
<dbReference type="Proteomes" id="UP000186583">
    <property type="component" value="Unassembled WGS sequence"/>
</dbReference>
<comment type="caution">
    <text evidence="9">The sequence shown here is derived from an EMBL/GenBank/DDBJ whole genome shotgun (WGS) entry which is preliminary data.</text>
</comment>
<reference evidence="9 10" key="1">
    <citation type="submission" date="2016-11" db="EMBL/GenBank/DDBJ databases">
        <title>Draft Genome Assembly of Colletotrichum chlorophyti a pathogen of herbaceous plants.</title>
        <authorList>
            <person name="Gan P."/>
            <person name="Narusaka M."/>
            <person name="Tsushima A."/>
            <person name="Narusaka Y."/>
            <person name="Takano Y."/>
            <person name="Shirasu K."/>
        </authorList>
    </citation>
    <scope>NUCLEOTIDE SEQUENCE [LARGE SCALE GENOMIC DNA]</scope>
    <source>
        <strain evidence="9 10">NTL11</strain>
    </source>
</reference>
<proteinExistence type="inferred from homology"/>
<feature type="transmembrane region" description="Helical" evidence="7">
    <location>
        <begin position="118"/>
        <end position="137"/>
    </location>
</feature>
<dbReference type="PANTHER" id="PTHR33048:SF108">
    <property type="entry name" value="INTEGRAL MEMBRANE PROTEIN"/>
    <property type="match status" value="1"/>
</dbReference>
<evidence type="ECO:0000256" key="2">
    <source>
        <dbReference type="ARBA" id="ARBA00022692"/>
    </source>
</evidence>
<evidence type="ECO:0000256" key="6">
    <source>
        <dbReference type="SAM" id="MobiDB-lite"/>
    </source>
</evidence>
<feature type="transmembrane region" description="Helical" evidence="7">
    <location>
        <begin position="208"/>
        <end position="228"/>
    </location>
</feature>
<keyword evidence="3 7" id="KW-1133">Transmembrane helix</keyword>
<accession>A0A1Q8RPZ4</accession>
<evidence type="ECO:0000259" key="8">
    <source>
        <dbReference type="Pfam" id="PF20684"/>
    </source>
</evidence>
<evidence type="ECO:0000256" key="7">
    <source>
        <dbReference type="SAM" id="Phobius"/>
    </source>
</evidence>
<dbReference type="PANTHER" id="PTHR33048">
    <property type="entry name" value="PTH11-LIKE INTEGRAL MEMBRANE PROTEIN (AFU_ORTHOLOGUE AFUA_5G11245)"/>
    <property type="match status" value="1"/>
</dbReference>
<keyword evidence="10" id="KW-1185">Reference proteome</keyword>
<feature type="compositionally biased region" description="Polar residues" evidence="6">
    <location>
        <begin position="12"/>
        <end position="21"/>
    </location>
</feature>
<sequence>MSNYTGPVGASSPPSGVTPNFENPHDVGRTTNIIWLSIMAAIATVFVGIRVHAKISLHVNNPMLLEDLTHYGEGYHVWEVKKEDYQGFMKWLYGSSLVYCPAAYFTKVTLLLLEARVFSVYALVAQGIHIFSIMLLLCYVPLQILKTAICIPISAFWNPQTPHATCLSQRVIFIADLIVAIVSDVVILLLPIPLLWRLRAPMLKKLKAFALLGAGGIAAATTVYRLYLAISLLSSEDMTADFVIFDLFTLVMHLRRVTSALELVIGITCACLPSFNMLCYERTKRTRTSQD</sequence>
<feature type="transmembrane region" description="Helical" evidence="7">
    <location>
        <begin position="260"/>
        <end position="280"/>
    </location>
</feature>
<evidence type="ECO:0000313" key="10">
    <source>
        <dbReference type="Proteomes" id="UP000186583"/>
    </source>
</evidence>
<feature type="transmembrane region" description="Helical" evidence="7">
    <location>
        <begin position="172"/>
        <end position="196"/>
    </location>
</feature>
<keyword evidence="2 7" id="KW-0812">Transmembrane</keyword>
<dbReference type="GO" id="GO:0016020">
    <property type="term" value="C:membrane"/>
    <property type="evidence" value="ECO:0007669"/>
    <property type="project" value="UniProtKB-SubCell"/>
</dbReference>
<evidence type="ECO:0000256" key="5">
    <source>
        <dbReference type="ARBA" id="ARBA00038359"/>
    </source>
</evidence>
<dbReference type="OrthoDB" id="4682787at2759"/>
<name>A0A1Q8RPZ4_9PEZI</name>
<gene>
    <name evidence="9" type="ORF">CCHL11_06361</name>
</gene>
<organism evidence="9 10">
    <name type="scientific">Colletotrichum chlorophyti</name>
    <dbReference type="NCBI Taxonomy" id="708187"/>
    <lineage>
        <taxon>Eukaryota</taxon>
        <taxon>Fungi</taxon>
        <taxon>Dikarya</taxon>
        <taxon>Ascomycota</taxon>
        <taxon>Pezizomycotina</taxon>
        <taxon>Sordariomycetes</taxon>
        <taxon>Hypocreomycetidae</taxon>
        <taxon>Glomerellales</taxon>
        <taxon>Glomerellaceae</taxon>
        <taxon>Colletotrichum</taxon>
    </lineage>
</organism>
<evidence type="ECO:0000256" key="3">
    <source>
        <dbReference type="ARBA" id="ARBA00022989"/>
    </source>
</evidence>
<dbReference type="STRING" id="708187.A0A1Q8RPZ4"/>
<evidence type="ECO:0000313" key="9">
    <source>
        <dbReference type="EMBL" id="OLN86372.1"/>
    </source>
</evidence>
<evidence type="ECO:0000256" key="4">
    <source>
        <dbReference type="ARBA" id="ARBA00023136"/>
    </source>
</evidence>
<feature type="domain" description="Rhodopsin" evidence="8">
    <location>
        <begin position="59"/>
        <end position="278"/>
    </location>
</feature>
<dbReference type="Pfam" id="PF20684">
    <property type="entry name" value="Fung_rhodopsin"/>
    <property type="match status" value="1"/>
</dbReference>
<comment type="similarity">
    <text evidence="5">Belongs to the SAT4 family.</text>
</comment>
<dbReference type="EMBL" id="MPGH01000130">
    <property type="protein sequence ID" value="OLN86372.1"/>
    <property type="molecule type" value="Genomic_DNA"/>
</dbReference>
<keyword evidence="4 7" id="KW-0472">Membrane</keyword>